<sequence>MRSHKRGFPNVGNTYYLNTLLQLIVECIKANIHNKMIKIIEEFNKLKQTPIQGIEVNIGQEFFHWNGLFSALQELLLKVENFASS</sequence>
<protein>
    <submittedName>
        <fullName evidence="1">Uncharacterized protein</fullName>
    </submittedName>
</protein>
<name>A0AAU9JEB4_9CILI</name>
<keyword evidence="2" id="KW-1185">Reference proteome</keyword>
<proteinExistence type="predicted"/>
<organism evidence="1 2">
    <name type="scientific">Blepharisma stoltei</name>
    <dbReference type="NCBI Taxonomy" id="1481888"/>
    <lineage>
        <taxon>Eukaryota</taxon>
        <taxon>Sar</taxon>
        <taxon>Alveolata</taxon>
        <taxon>Ciliophora</taxon>
        <taxon>Postciliodesmatophora</taxon>
        <taxon>Heterotrichea</taxon>
        <taxon>Heterotrichida</taxon>
        <taxon>Blepharismidae</taxon>
        <taxon>Blepharisma</taxon>
    </lineage>
</organism>
<reference evidence="1" key="1">
    <citation type="submission" date="2021-09" db="EMBL/GenBank/DDBJ databases">
        <authorList>
            <consortium name="AG Swart"/>
            <person name="Singh M."/>
            <person name="Singh A."/>
            <person name="Seah K."/>
            <person name="Emmerich C."/>
        </authorList>
    </citation>
    <scope>NUCLEOTIDE SEQUENCE</scope>
    <source>
        <strain evidence="1">ATCC30299</strain>
    </source>
</reference>
<comment type="caution">
    <text evidence="1">The sequence shown here is derived from an EMBL/GenBank/DDBJ whole genome shotgun (WGS) entry which is preliminary data.</text>
</comment>
<evidence type="ECO:0000313" key="1">
    <source>
        <dbReference type="EMBL" id="CAG9325252.1"/>
    </source>
</evidence>
<accession>A0AAU9JEB4</accession>
<dbReference type="AlphaFoldDB" id="A0AAU9JEB4"/>
<dbReference type="Proteomes" id="UP001162131">
    <property type="component" value="Unassembled WGS sequence"/>
</dbReference>
<dbReference type="EMBL" id="CAJZBQ010000038">
    <property type="protein sequence ID" value="CAG9325252.1"/>
    <property type="molecule type" value="Genomic_DNA"/>
</dbReference>
<gene>
    <name evidence="1" type="ORF">BSTOLATCC_MIC38516</name>
</gene>
<evidence type="ECO:0000313" key="2">
    <source>
        <dbReference type="Proteomes" id="UP001162131"/>
    </source>
</evidence>